<feature type="domain" description="Luciferase-like" evidence="5">
    <location>
        <begin position="19"/>
        <end position="242"/>
    </location>
</feature>
<dbReference type="Proteomes" id="UP000199515">
    <property type="component" value="Unassembled WGS sequence"/>
</dbReference>
<keyword evidence="1" id="KW-0285">Flavoprotein</keyword>
<gene>
    <name evidence="6" type="ORF">SAMN05421504_102980</name>
</gene>
<name>A0A1H3AP73_9PSEU</name>
<evidence type="ECO:0000256" key="4">
    <source>
        <dbReference type="ARBA" id="ARBA00023033"/>
    </source>
</evidence>
<dbReference type="STRING" id="589385.SAMN05421504_102980"/>
<keyword evidence="2" id="KW-0288">FMN</keyword>
<evidence type="ECO:0000259" key="5">
    <source>
        <dbReference type="Pfam" id="PF00296"/>
    </source>
</evidence>
<dbReference type="PANTHER" id="PTHR42847">
    <property type="entry name" value="ALKANESULFONATE MONOOXYGENASE"/>
    <property type="match status" value="1"/>
</dbReference>
<proteinExistence type="predicted"/>
<dbReference type="SUPFAM" id="SSF51679">
    <property type="entry name" value="Bacterial luciferase-like"/>
    <property type="match status" value="1"/>
</dbReference>
<evidence type="ECO:0000256" key="1">
    <source>
        <dbReference type="ARBA" id="ARBA00022630"/>
    </source>
</evidence>
<evidence type="ECO:0000313" key="6">
    <source>
        <dbReference type="EMBL" id="SDX30639.1"/>
    </source>
</evidence>
<protein>
    <submittedName>
        <fullName evidence="6">Luciferase-like monooxygenase</fullName>
    </submittedName>
</protein>
<dbReference type="InterPro" id="IPR036661">
    <property type="entry name" value="Luciferase-like_sf"/>
</dbReference>
<dbReference type="AlphaFoldDB" id="A0A1H3AP73"/>
<sequence length="291" mass="32149">MMPGMRYSIYVPNFGEFAEPETFAEVARRAEAAGWDGLFVWDHLVEQKHLRRRIADPWILLTAAALATSQIRLGTMITPVARRRPGKLAREVTTLDRLTGGRMILGVGLGAPLEDEYASFGDTADPRVLAERLDESLHALDLLWSGEPVSYRGNQVSLDDVAFQPTPVQRPRVPIWVGGQWPNKPPMRRAARWDGAIPGFDGMVAARPPAADEVRDLAGFLRDRRAENGRADQPFDIVIGGASQAGAPGRDLVAPLADAGATWWNECMPWDDTLERAEPMLRRIDQGPPRA</sequence>
<dbReference type="PANTHER" id="PTHR42847:SF4">
    <property type="entry name" value="ALKANESULFONATE MONOOXYGENASE-RELATED"/>
    <property type="match status" value="1"/>
</dbReference>
<dbReference type="Pfam" id="PF00296">
    <property type="entry name" value="Bac_luciferase"/>
    <property type="match status" value="1"/>
</dbReference>
<keyword evidence="4 6" id="KW-0503">Monooxygenase</keyword>
<evidence type="ECO:0000313" key="7">
    <source>
        <dbReference type="Proteomes" id="UP000199515"/>
    </source>
</evidence>
<evidence type="ECO:0000256" key="2">
    <source>
        <dbReference type="ARBA" id="ARBA00022643"/>
    </source>
</evidence>
<dbReference type="InterPro" id="IPR011251">
    <property type="entry name" value="Luciferase-like_dom"/>
</dbReference>
<dbReference type="GO" id="GO:0046306">
    <property type="term" value="P:alkanesulfonate catabolic process"/>
    <property type="evidence" value="ECO:0007669"/>
    <property type="project" value="TreeGrafter"/>
</dbReference>
<keyword evidence="3" id="KW-0560">Oxidoreductase</keyword>
<organism evidence="6 7">
    <name type="scientific">Amycolatopsis xylanica</name>
    <dbReference type="NCBI Taxonomy" id="589385"/>
    <lineage>
        <taxon>Bacteria</taxon>
        <taxon>Bacillati</taxon>
        <taxon>Actinomycetota</taxon>
        <taxon>Actinomycetes</taxon>
        <taxon>Pseudonocardiales</taxon>
        <taxon>Pseudonocardiaceae</taxon>
        <taxon>Amycolatopsis</taxon>
    </lineage>
</organism>
<reference evidence="6 7" key="1">
    <citation type="submission" date="2016-10" db="EMBL/GenBank/DDBJ databases">
        <authorList>
            <person name="de Groot N.N."/>
        </authorList>
    </citation>
    <scope>NUCLEOTIDE SEQUENCE [LARGE SCALE GENOMIC DNA]</scope>
    <source>
        <strain evidence="6 7">CPCC 202699</strain>
    </source>
</reference>
<dbReference type="InterPro" id="IPR050172">
    <property type="entry name" value="SsuD_RutA_monooxygenase"/>
</dbReference>
<evidence type="ECO:0000256" key="3">
    <source>
        <dbReference type="ARBA" id="ARBA00023002"/>
    </source>
</evidence>
<dbReference type="GO" id="GO:0008726">
    <property type="term" value="F:alkanesulfonate monooxygenase activity"/>
    <property type="evidence" value="ECO:0007669"/>
    <property type="project" value="TreeGrafter"/>
</dbReference>
<dbReference type="Gene3D" id="3.20.20.30">
    <property type="entry name" value="Luciferase-like domain"/>
    <property type="match status" value="1"/>
</dbReference>
<dbReference type="EMBL" id="FNON01000002">
    <property type="protein sequence ID" value="SDX30639.1"/>
    <property type="molecule type" value="Genomic_DNA"/>
</dbReference>
<accession>A0A1H3AP73</accession>
<keyword evidence="7" id="KW-1185">Reference proteome</keyword>